<keyword evidence="2" id="KW-0812">Transmembrane</keyword>
<proteinExistence type="predicted"/>
<dbReference type="Proteomes" id="UP001620626">
    <property type="component" value="Unassembled WGS sequence"/>
</dbReference>
<feature type="compositionally biased region" description="Basic and acidic residues" evidence="1">
    <location>
        <begin position="9"/>
        <end position="21"/>
    </location>
</feature>
<comment type="caution">
    <text evidence="3">The sequence shown here is derived from an EMBL/GenBank/DDBJ whole genome shotgun (WGS) entry which is preliminary data.</text>
</comment>
<evidence type="ECO:0000313" key="3">
    <source>
        <dbReference type="EMBL" id="KAL3110213.1"/>
    </source>
</evidence>
<feature type="region of interest" description="Disordered" evidence="1">
    <location>
        <begin position="1"/>
        <end position="21"/>
    </location>
</feature>
<keyword evidence="4" id="KW-1185">Reference proteome</keyword>
<evidence type="ECO:0000256" key="2">
    <source>
        <dbReference type="SAM" id="Phobius"/>
    </source>
</evidence>
<protein>
    <submittedName>
        <fullName evidence="3">Uncharacterized protein</fullName>
    </submittedName>
</protein>
<dbReference type="EMBL" id="JBICBT010000549">
    <property type="protein sequence ID" value="KAL3110213.1"/>
    <property type="molecule type" value="Genomic_DNA"/>
</dbReference>
<feature type="transmembrane region" description="Helical" evidence="2">
    <location>
        <begin position="89"/>
        <end position="118"/>
    </location>
</feature>
<organism evidence="3 4">
    <name type="scientific">Heterodera trifolii</name>
    <dbReference type="NCBI Taxonomy" id="157864"/>
    <lineage>
        <taxon>Eukaryota</taxon>
        <taxon>Metazoa</taxon>
        <taxon>Ecdysozoa</taxon>
        <taxon>Nematoda</taxon>
        <taxon>Chromadorea</taxon>
        <taxon>Rhabditida</taxon>
        <taxon>Tylenchina</taxon>
        <taxon>Tylenchomorpha</taxon>
        <taxon>Tylenchoidea</taxon>
        <taxon>Heteroderidae</taxon>
        <taxon>Heteroderinae</taxon>
        <taxon>Heterodera</taxon>
    </lineage>
</organism>
<accession>A0ABD2L4Q8</accession>
<reference evidence="3 4" key="1">
    <citation type="submission" date="2024-10" db="EMBL/GenBank/DDBJ databases">
        <authorList>
            <person name="Kim D."/>
        </authorList>
    </citation>
    <scope>NUCLEOTIDE SEQUENCE [LARGE SCALE GENOMIC DNA]</scope>
    <source>
        <strain evidence="3">BH-2024</strain>
    </source>
</reference>
<dbReference type="AlphaFoldDB" id="A0ABD2L4Q8"/>
<name>A0ABD2L4Q8_9BILA</name>
<evidence type="ECO:0000256" key="1">
    <source>
        <dbReference type="SAM" id="MobiDB-lite"/>
    </source>
</evidence>
<gene>
    <name evidence="3" type="ORF">niasHT_015816</name>
</gene>
<keyword evidence="2" id="KW-1133">Transmembrane helix</keyword>
<evidence type="ECO:0000313" key="4">
    <source>
        <dbReference type="Proteomes" id="UP001620626"/>
    </source>
</evidence>
<keyword evidence="2" id="KW-0472">Membrane</keyword>
<sequence>MHKRTTIGRRRDFNTDSSNRSDKLWPLSSNWSSFAKIVQSLSTQKRSHRRTVLTDDGGEWKEANRAKRQYYDESYYGSYYGQAGRVVGWLLGFLVLMLIICVPCVCCVGIWFLGWFGVRQAMASRRARRREEGPGGGRVMTARDQQEISRRYIESPANAEQRYVYATDRIYAAERRPRTPPVAVHESGGGNAAYASNGVTREVRRL</sequence>